<accession>A0A9D1GRA0</accession>
<name>A0A9D1GRA0_9MOLU</name>
<comment type="caution">
    <text evidence="3">The sequence shown here is derived from an EMBL/GenBank/DDBJ whole genome shotgun (WGS) entry which is preliminary data.</text>
</comment>
<dbReference type="PANTHER" id="PTHR34704:SF1">
    <property type="entry name" value="ATPASE"/>
    <property type="match status" value="1"/>
</dbReference>
<dbReference type="InterPro" id="IPR004256">
    <property type="entry name" value="DUF234"/>
</dbReference>
<organism evidence="3 4">
    <name type="scientific">Candidatus Pelethenecus faecipullorum</name>
    <dbReference type="NCBI Taxonomy" id="2840900"/>
    <lineage>
        <taxon>Bacteria</taxon>
        <taxon>Bacillati</taxon>
        <taxon>Mycoplasmatota</taxon>
        <taxon>Mollicutes</taxon>
        <taxon>Candidatus Pelethenecus</taxon>
    </lineage>
</organism>
<proteinExistence type="predicted"/>
<dbReference type="Pfam" id="PF01637">
    <property type="entry name" value="ATPase_2"/>
    <property type="match status" value="1"/>
</dbReference>
<dbReference type="SUPFAM" id="SSF52980">
    <property type="entry name" value="Restriction endonuclease-like"/>
    <property type="match status" value="1"/>
</dbReference>
<keyword evidence="3" id="KW-0547">Nucleotide-binding</keyword>
<dbReference type="SUPFAM" id="SSF52540">
    <property type="entry name" value="P-loop containing nucleoside triphosphate hydrolases"/>
    <property type="match status" value="1"/>
</dbReference>
<dbReference type="PANTHER" id="PTHR34704">
    <property type="entry name" value="ATPASE"/>
    <property type="match status" value="1"/>
</dbReference>
<evidence type="ECO:0000259" key="2">
    <source>
        <dbReference type="Pfam" id="PF03008"/>
    </source>
</evidence>
<reference evidence="3" key="2">
    <citation type="journal article" date="2021" name="PeerJ">
        <title>Extensive microbial diversity within the chicken gut microbiome revealed by metagenomics and culture.</title>
        <authorList>
            <person name="Gilroy R."/>
            <person name="Ravi A."/>
            <person name="Getino M."/>
            <person name="Pursley I."/>
            <person name="Horton D.L."/>
            <person name="Alikhan N.F."/>
            <person name="Baker D."/>
            <person name="Gharbi K."/>
            <person name="Hall N."/>
            <person name="Watson M."/>
            <person name="Adriaenssens E.M."/>
            <person name="Foster-Nyarko E."/>
            <person name="Jarju S."/>
            <person name="Secka A."/>
            <person name="Antonio M."/>
            <person name="Oren A."/>
            <person name="Chaudhuri R.R."/>
            <person name="La Ragione R."/>
            <person name="Hildebrand F."/>
            <person name="Pallen M.J."/>
        </authorList>
    </citation>
    <scope>NUCLEOTIDE SEQUENCE</scope>
    <source>
        <strain evidence="3">ChiW17-6978</strain>
    </source>
</reference>
<dbReference type="GO" id="GO:0005524">
    <property type="term" value="F:ATP binding"/>
    <property type="evidence" value="ECO:0007669"/>
    <property type="project" value="UniProtKB-KW"/>
</dbReference>
<sequence>MRKFVNREKELDALEKQYLSNESSLVIVYGRRRVGKTALITEFLKSHSDSLYFLATEESEMQNLNYFKTQVAEFTGNELLKSAVVDWFTVFKTLVEYKTETKKIIVIDEFQYIGQSNSAFPSVMQKVWDTLLKDANVMLILCGSLVSLMKSQTLDYSSPLYGRRTAQIKLKQIPFSHYHEFFEGRENNELLPFYAVTGGVPKYIETFCNYTDILEAIEENVLNSQSFLYEEPYFLLQKEVSEIGSYFSLIKAIAMGNRKLSDIATNLGLKQTGLTKYLKVLMDLDLVEREVPVTETAPEKSKSGLYRIVDNFIAFWFKYVYPYRAYLEKGETAFVLSQIKKGFAQNYASFVYEDVCREKMWELSATDTWNFHLNKVGRYWGSKAGEIDIVGIDTANGNLVLGECKYTTSPKGLSVLHALQEKSEAMLKLTQTKNVQYILFSTAGFTQGLIDEANNNSNIKLMESL</sequence>
<dbReference type="InterPro" id="IPR036390">
    <property type="entry name" value="WH_DNA-bd_sf"/>
</dbReference>
<dbReference type="SUPFAM" id="SSF46785">
    <property type="entry name" value="Winged helix' DNA-binding domain"/>
    <property type="match status" value="1"/>
</dbReference>
<dbReference type="Gene3D" id="3.40.50.300">
    <property type="entry name" value="P-loop containing nucleotide triphosphate hydrolases"/>
    <property type="match status" value="1"/>
</dbReference>
<evidence type="ECO:0000313" key="3">
    <source>
        <dbReference type="EMBL" id="HIT50320.1"/>
    </source>
</evidence>
<dbReference type="InterPro" id="IPR011335">
    <property type="entry name" value="Restrct_endonuc-II-like"/>
</dbReference>
<gene>
    <name evidence="3" type="ORF">IAD46_04775</name>
</gene>
<feature type="domain" description="ATPase" evidence="1">
    <location>
        <begin position="4"/>
        <end position="206"/>
    </location>
</feature>
<dbReference type="InterPro" id="IPR027417">
    <property type="entry name" value="P-loop_NTPase"/>
</dbReference>
<dbReference type="Pfam" id="PF03008">
    <property type="entry name" value="DUF234"/>
    <property type="match status" value="1"/>
</dbReference>
<evidence type="ECO:0000259" key="1">
    <source>
        <dbReference type="Pfam" id="PF01637"/>
    </source>
</evidence>
<dbReference type="Proteomes" id="UP000886758">
    <property type="component" value="Unassembled WGS sequence"/>
</dbReference>
<dbReference type="AlphaFoldDB" id="A0A9D1GRA0"/>
<reference evidence="3" key="1">
    <citation type="submission" date="2020-10" db="EMBL/GenBank/DDBJ databases">
        <authorList>
            <person name="Gilroy R."/>
        </authorList>
    </citation>
    <scope>NUCLEOTIDE SEQUENCE</scope>
    <source>
        <strain evidence="3">ChiW17-6978</strain>
    </source>
</reference>
<protein>
    <submittedName>
        <fullName evidence="3">ATP-binding protein</fullName>
    </submittedName>
</protein>
<dbReference type="EMBL" id="DVLF01000150">
    <property type="protein sequence ID" value="HIT50320.1"/>
    <property type="molecule type" value="Genomic_DNA"/>
</dbReference>
<dbReference type="InterPro" id="IPR011579">
    <property type="entry name" value="ATPase_dom"/>
</dbReference>
<feature type="domain" description="DUF234" evidence="2">
    <location>
        <begin position="316"/>
        <end position="408"/>
    </location>
</feature>
<keyword evidence="3" id="KW-0067">ATP-binding</keyword>
<evidence type="ECO:0000313" key="4">
    <source>
        <dbReference type="Proteomes" id="UP000886758"/>
    </source>
</evidence>